<comment type="similarity">
    <text evidence="1">Belongs to the helicase family. UvrD subfamily.</text>
</comment>
<feature type="binding site" evidence="12">
    <location>
        <begin position="23"/>
        <end position="30"/>
    </location>
    <ligand>
        <name>ATP</name>
        <dbReference type="ChEBI" id="CHEBI:30616"/>
    </ligand>
</feature>
<keyword evidence="7" id="KW-0234">DNA repair</keyword>
<dbReference type="AlphaFoldDB" id="A0A6B8TR99"/>
<evidence type="ECO:0000256" key="3">
    <source>
        <dbReference type="ARBA" id="ARBA00022763"/>
    </source>
</evidence>
<protein>
    <recommendedName>
        <fullName evidence="10">DNA 3'-5' helicase</fullName>
        <ecNumber evidence="10">5.6.2.4</ecNumber>
    </recommendedName>
</protein>
<dbReference type="InterPro" id="IPR014017">
    <property type="entry name" value="DNA_helicase_UvrD-like_C"/>
</dbReference>
<evidence type="ECO:0000256" key="1">
    <source>
        <dbReference type="ARBA" id="ARBA00009922"/>
    </source>
</evidence>
<name>A0A6B8TR99_9CORY</name>
<keyword evidence="6 12" id="KW-0067">ATP-binding</keyword>
<evidence type="ECO:0000256" key="6">
    <source>
        <dbReference type="ARBA" id="ARBA00022840"/>
    </source>
</evidence>
<dbReference type="GO" id="GO:0016787">
    <property type="term" value="F:hydrolase activity"/>
    <property type="evidence" value="ECO:0007669"/>
    <property type="project" value="UniProtKB-UniRule"/>
</dbReference>
<evidence type="ECO:0000256" key="2">
    <source>
        <dbReference type="ARBA" id="ARBA00022741"/>
    </source>
</evidence>
<dbReference type="GO" id="GO:0003677">
    <property type="term" value="F:DNA binding"/>
    <property type="evidence" value="ECO:0007669"/>
    <property type="project" value="UniProtKB-KW"/>
</dbReference>
<dbReference type="GO" id="GO:0000725">
    <property type="term" value="P:recombinational repair"/>
    <property type="evidence" value="ECO:0007669"/>
    <property type="project" value="TreeGrafter"/>
</dbReference>
<evidence type="ECO:0000313" key="14">
    <source>
        <dbReference type="EMBL" id="QGS35261.1"/>
    </source>
</evidence>
<dbReference type="InterPro" id="IPR027417">
    <property type="entry name" value="P-loop_NTPase"/>
</dbReference>
<dbReference type="KEGG" id="cxe:FOB82_10295"/>
<dbReference type="EMBL" id="CP046322">
    <property type="protein sequence ID" value="QGS35261.1"/>
    <property type="molecule type" value="Genomic_DNA"/>
</dbReference>
<comment type="catalytic activity">
    <reaction evidence="9">
        <text>Couples ATP hydrolysis with the unwinding of duplex DNA by translocating in the 3'-5' direction.</text>
        <dbReference type="EC" id="5.6.2.4"/>
    </reaction>
</comment>
<dbReference type="RefSeq" id="WP_155870151.1">
    <property type="nucleotide sequence ID" value="NZ_CP046322.1"/>
</dbReference>
<dbReference type="PROSITE" id="PS51198">
    <property type="entry name" value="UVRD_HELICASE_ATP_BIND"/>
    <property type="match status" value="1"/>
</dbReference>
<keyword evidence="5 12" id="KW-0347">Helicase</keyword>
<reference evidence="14 15" key="1">
    <citation type="submission" date="2019-11" db="EMBL/GenBank/DDBJ databases">
        <title>FDA dAtabase for Regulatory Grade micrObial Sequences (FDA-ARGOS): Supporting development and validation of Infectious Disease Dx tests.</title>
        <authorList>
            <person name="Kerrigan L."/>
            <person name="Long C."/>
            <person name="Tallon L."/>
            <person name="Sadzewicz L."/>
            <person name="Vavikolanu K."/>
            <person name="Mehta A."/>
            <person name="Aluvathingal J."/>
            <person name="Nadendla S."/>
            <person name="Yan Y."/>
            <person name="Sichtig H."/>
        </authorList>
    </citation>
    <scope>NUCLEOTIDE SEQUENCE [LARGE SCALE GENOMIC DNA]</scope>
    <source>
        <strain evidence="14 15">FDAARGOS_674</strain>
    </source>
</reference>
<keyword evidence="8" id="KW-0413">Isomerase</keyword>
<accession>A0A6B8TR99</accession>
<evidence type="ECO:0000256" key="9">
    <source>
        <dbReference type="ARBA" id="ARBA00034617"/>
    </source>
</evidence>
<dbReference type="Gene3D" id="3.40.50.300">
    <property type="entry name" value="P-loop containing nucleotide triphosphate hydrolases"/>
    <property type="match status" value="2"/>
</dbReference>
<dbReference type="SUPFAM" id="SSF52540">
    <property type="entry name" value="P-loop containing nucleoside triphosphate hydrolases"/>
    <property type="match status" value="1"/>
</dbReference>
<dbReference type="Proteomes" id="UP000426857">
    <property type="component" value="Chromosome"/>
</dbReference>
<dbReference type="Pfam" id="PF13361">
    <property type="entry name" value="UvrD_C"/>
    <property type="match status" value="1"/>
</dbReference>
<evidence type="ECO:0000256" key="8">
    <source>
        <dbReference type="ARBA" id="ARBA00023235"/>
    </source>
</evidence>
<dbReference type="Pfam" id="PF00580">
    <property type="entry name" value="UvrD-helicase"/>
    <property type="match status" value="1"/>
</dbReference>
<feature type="domain" description="UvrD-like helicase ATP-binding" evidence="13">
    <location>
        <begin position="2"/>
        <end position="271"/>
    </location>
</feature>
<keyword evidence="3" id="KW-0227">DNA damage</keyword>
<dbReference type="GO" id="GO:0005524">
    <property type="term" value="F:ATP binding"/>
    <property type="evidence" value="ECO:0007669"/>
    <property type="project" value="UniProtKB-UniRule"/>
</dbReference>
<evidence type="ECO:0000256" key="11">
    <source>
        <dbReference type="ARBA" id="ARBA00048988"/>
    </source>
</evidence>
<dbReference type="PANTHER" id="PTHR11070">
    <property type="entry name" value="UVRD / RECB / PCRA DNA HELICASE FAMILY MEMBER"/>
    <property type="match status" value="1"/>
</dbReference>
<dbReference type="EC" id="5.6.2.4" evidence="10"/>
<dbReference type="InterPro" id="IPR013986">
    <property type="entry name" value="DExx_box_DNA_helicase_dom_sf"/>
</dbReference>
<evidence type="ECO:0000256" key="5">
    <source>
        <dbReference type="ARBA" id="ARBA00022806"/>
    </source>
</evidence>
<evidence type="ECO:0000256" key="4">
    <source>
        <dbReference type="ARBA" id="ARBA00022801"/>
    </source>
</evidence>
<dbReference type="InterPro" id="IPR014016">
    <property type="entry name" value="UvrD-like_ATP-bd"/>
</dbReference>
<keyword evidence="2 12" id="KW-0547">Nucleotide-binding</keyword>
<evidence type="ECO:0000256" key="7">
    <source>
        <dbReference type="ARBA" id="ARBA00023204"/>
    </source>
</evidence>
<gene>
    <name evidence="14" type="ORF">FOB82_10295</name>
</gene>
<dbReference type="GO" id="GO:0043138">
    <property type="term" value="F:3'-5' DNA helicase activity"/>
    <property type="evidence" value="ECO:0007669"/>
    <property type="project" value="UniProtKB-EC"/>
</dbReference>
<evidence type="ECO:0000256" key="12">
    <source>
        <dbReference type="PROSITE-ProRule" id="PRU00560"/>
    </source>
</evidence>
<sequence>MSLEFTSAQRSLIESESGGFFEACPGAGKTQTIVERFARRGDSEESRRGIALVTFTNAAAEEAQRRCAHKPELLQAPNFVGTIDSFINRFFAAPFYKAKHGKVPTFWDSWSSLDSAVVTIKGQAPVPLDHFQCHNDRATLLDKHRCRYLQSQIWALESAAYSKWNQLVRSGHLDAGTARLLARIEIEENRYGIVELVASRFEEVIVDEVQDCNSADLLVLKSLRDAGIRLISVGDLDQSIYEFRGTSVPEVRNFLRSASPQPRIDTNFRSSPAICKVVNSLREGPSIDIPGGEASTCDIPVHLIGYRNHSEIGPSVEAVIDQYRGLAKPVFLAHSTDNAALAAGGRGKGKPSKSKVVALAKSGNRLLDSSSTSAKRTKALGETGILLQQLHSDEQLAKAGEENYLETLGLTKSSYHELCLRFVVAVGDPAGQSRSAYREKLIQVAEGFGIALNRGRTKTPSADVWPWDGTPTAEHQYEHSTVHGFKGLETDSIVLVIPGDKWTGATIRGWGEGEGSEARRVLYVGASRAKRLLILAVHNKYTDAVKLILEREEVPLALSG</sequence>
<dbReference type="Gene3D" id="1.10.10.160">
    <property type="match status" value="1"/>
</dbReference>
<dbReference type="InterPro" id="IPR000212">
    <property type="entry name" value="DNA_helicase_UvrD/REP"/>
</dbReference>
<keyword evidence="4 12" id="KW-0378">Hydrolase</keyword>
<evidence type="ECO:0000259" key="13">
    <source>
        <dbReference type="PROSITE" id="PS51198"/>
    </source>
</evidence>
<evidence type="ECO:0000256" key="10">
    <source>
        <dbReference type="ARBA" id="ARBA00034808"/>
    </source>
</evidence>
<comment type="catalytic activity">
    <reaction evidence="11">
        <text>ATP + H2O = ADP + phosphate + H(+)</text>
        <dbReference type="Rhea" id="RHEA:13065"/>
        <dbReference type="ChEBI" id="CHEBI:15377"/>
        <dbReference type="ChEBI" id="CHEBI:15378"/>
        <dbReference type="ChEBI" id="CHEBI:30616"/>
        <dbReference type="ChEBI" id="CHEBI:43474"/>
        <dbReference type="ChEBI" id="CHEBI:456216"/>
        <dbReference type="EC" id="5.6.2.4"/>
    </reaction>
</comment>
<proteinExistence type="inferred from homology"/>
<organism evidence="14 15">
    <name type="scientific">Corynebacterium xerosis</name>
    <dbReference type="NCBI Taxonomy" id="1725"/>
    <lineage>
        <taxon>Bacteria</taxon>
        <taxon>Bacillati</taxon>
        <taxon>Actinomycetota</taxon>
        <taxon>Actinomycetes</taxon>
        <taxon>Mycobacteriales</taxon>
        <taxon>Corynebacteriaceae</taxon>
        <taxon>Corynebacterium</taxon>
    </lineage>
</organism>
<evidence type="ECO:0000313" key="15">
    <source>
        <dbReference type="Proteomes" id="UP000426857"/>
    </source>
</evidence>